<reference evidence="1 2" key="1">
    <citation type="submission" date="2014-04" db="EMBL/GenBank/DDBJ databases">
        <authorList>
            <consortium name="DOE Joint Genome Institute"/>
            <person name="Kuo A."/>
            <person name="Kohler A."/>
            <person name="Jargeat P."/>
            <person name="Nagy L.G."/>
            <person name="Floudas D."/>
            <person name="Copeland A."/>
            <person name="Barry K.W."/>
            <person name="Cichocki N."/>
            <person name="Veneault-Fourrey C."/>
            <person name="LaButti K."/>
            <person name="Lindquist E.A."/>
            <person name="Lipzen A."/>
            <person name="Lundell T."/>
            <person name="Morin E."/>
            <person name="Murat C."/>
            <person name="Sun H."/>
            <person name="Tunlid A."/>
            <person name="Henrissat B."/>
            <person name="Grigoriev I.V."/>
            <person name="Hibbett D.S."/>
            <person name="Martin F."/>
            <person name="Nordberg H.P."/>
            <person name="Cantor M.N."/>
            <person name="Hua S.X."/>
        </authorList>
    </citation>
    <scope>NUCLEOTIDE SEQUENCE [LARGE SCALE GENOMIC DNA]</scope>
    <source>
        <strain evidence="1 2">Ve08.2h10</strain>
    </source>
</reference>
<protein>
    <submittedName>
        <fullName evidence="1">Unplaced genomic scaffold scaffold_79, whole genome shotgun sequence</fullName>
    </submittedName>
</protein>
<gene>
    <name evidence="1" type="ORF">PAXRUDRAFT_824071</name>
</gene>
<name>A0A0D0DUS0_9AGAM</name>
<accession>A0A0D0DUS0</accession>
<keyword evidence="2" id="KW-1185">Reference proteome</keyword>
<dbReference type="EMBL" id="KN824901">
    <property type="protein sequence ID" value="KIK98218.1"/>
    <property type="molecule type" value="Genomic_DNA"/>
</dbReference>
<proteinExistence type="predicted"/>
<organism evidence="1 2">
    <name type="scientific">Paxillus rubicundulus Ve08.2h10</name>
    <dbReference type="NCBI Taxonomy" id="930991"/>
    <lineage>
        <taxon>Eukaryota</taxon>
        <taxon>Fungi</taxon>
        <taxon>Dikarya</taxon>
        <taxon>Basidiomycota</taxon>
        <taxon>Agaricomycotina</taxon>
        <taxon>Agaricomycetes</taxon>
        <taxon>Agaricomycetidae</taxon>
        <taxon>Boletales</taxon>
        <taxon>Paxilineae</taxon>
        <taxon>Paxillaceae</taxon>
        <taxon>Paxillus</taxon>
    </lineage>
</organism>
<sequence>MSITHQIGPCPAVPHIRPILCDVHLSELDCNDGPYGSALRASRLGTTYLANIPRIEHRYALIQVLTASRIDANGFRRCQVPVKH</sequence>
<evidence type="ECO:0000313" key="2">
    <source>
        <dbReference type="Proteomes" id="UP000054538"/>
    </source>
</evidence>
<evidence type="ECO:0000313" key="1">
    <source>
        <dbReference type="EMBL" id="KIK98218.1"/>
    </source>
</evidence>
<reference evidence="2" key="2">
    <citation type="submission" date="2015-01" db="EMBL/GenBank/DDBJ databases">
        <title>Evolutionary Origins and Diversification of the Mycorrhizal Mutualists.</title>
        <authorList>
            <consortium name="DOE Joint Genome Institute"/>
            <consortium name="Mycorrhizal Genomics Consortium"/>
            <person name="Kohler A."/>
            <person name="Kuo A."/>
            <person name="Nagy L.G."/>
            <person name="Floudas D."/>
            <person name="Copeland A."/>
            <person name="Barry K.W."/>
            <person name="Cichocki N."/>
            <person name="Veneault-Fourrey C."/>
            <person name="LaButti K."/>
            <person name="Lindquist E.A."/>
            <person name="Lipzen A."/>
            <person name="Lundell T."/>
            <person name="Morin E."/>
            <person name="Murat C."/>
            <person name="Riley R."/>
            <person name="Ohm R."/>
            <person name="Sun H."/>
            <person name="Tunlid A."/>
            <person name="Henrissat B."/>
            <person name="Grigoriev I.V."/>
            <person name="Hibbett D.S."/>
            <person name="Martin F."/>
        </authorList>
    </citation>
    <scope>NUCLEOTIDE SEQUENCE [LARGE SCALE GENOMIC DNA]</scope>
    <source>
        <strain evidence="2">Ve08.2h10</strain>
    </source>
</reference>
<dbReference type="Proteomes" id="UP000054538">
    <property type="component" value="Unassembled WGS sequence"/>
</dbReference>
<dbReference type="AlphaFoldDB" id="A0A0D0DUS0"/>
<dbReference type="HOGENOM" id="CLU_2528172_0_0_1"/>
<dbReference type="InParanoid" id="A0A0D0DUS0"/>